<dbReference type="PANTHER" id="PTHR16517:SF119">
    <property type="entry name" value="TUBBY-LIKE F-BOX PROTEIN 3"/>
    <property type="match status" value="1"/>
</dbReference>
<dbReference type="PRINTS" id="PR01573">
    <property type="entry name" value="SUPERTUBBY"/>
</dbReference>
<proteinExistence type="inferred from homology"/>
<dbReference type="Proteomes" id="UP001374535">
    <property type="component" value="Chromosome 9"/>
</dbReference>
<dbReference type="AlphaFoldDB" id="A0AAQ3MUQ1"/>
<sequence length="436" mass="49167">MSFRSIIAERKGFEFKFGYSMRSRSQSHSDAIVQDRLVVLDGLKQSCWANMPPELLRDVLMRIEASEDSWPARKHVVACAGVCRSWREIMKEIVKSPQISGNLTFPISLKQPGPRGSLLQCYIKRNHSNKTYYLFLGLNQGCTELAVQYLVKSWPFLFFYNLPRCCFCDADFYNLPASTEDGKFLLSARKCRRATHTDYIISLNCDDVSRGSNTYIGKLRSNFLGTKFTVYDAHPPIYGAKVTKSRSTRLVSLKQVSPRLPAGNYPIAHVSYDLNVLGSRGPRIMHCVMDAIPASAVEPGGVAPTQTQFLHSRIDTSPSIPFFRSKSTRMDSLTSEPLTCQEEGMLVLQNKSPRWHEQLQFWCLNFNGRVTVASVKNFQLVASPKNGVSEQAQENVILQFGKVGKDVFTMDYQYPISAFEAFAICLSSFDTKIACE</sequence>
<dbReference type="GO" id="GO:0006355">
    <property type="term" value="P:regulation of DNA-templated transcription"/>
    <property type="evidence" value="ECO:0007669"/>
    <property type="project" value="UniProtKB-ARBA"/>
</dbReference>
<evidence type="ECO:0000259" key="2">
    <source>
        <dbReference type="Pfam" id="PF00646"/>
    </source>
</evidence>
<protein>
    <recommendedName>
        <fullName evidence="6">Tubby-like F-box protein 3</fullName>
    </recommendedName>
</protein>
<dbReference type="InterPro" id="IPR000007">
    <property type="entry name" value="Tubby_C"/>
</dbReference>
<accession>A0AAQ3MUQ1</accession>
<gene>
    <name evidence="4" type="ORF">V8G54_029155</name>
</gene>
<dbReference type="InterPro" id="IPR018066">
    <property type="entry name" value="Tubby_C_CS"/>
</dbReference>
<keyword evidence="5" id="KW-1185">Reference proteome</keyword>
<evidence type="ECO:0000259" key="3">
    <source>
        <dbReference type="Pfam" id="PF01167"/>
    </source>
</evidence>
<dbReference type="InterPro" id="IPR025659">
    <property type="entry name" value="Tubby-like_C"/>
</dbReference>
<feature type="domain" description="F-box" evidence="2">
    <location>
        <begin position="48"/>
        <end position="91"/>
    </location>
</feature>
<evidence type="ECO:0000313" key="5">
    <source>
        <dbReference type="Proteomes" id="UP001374535"/>
    </source>
</evidence>
<reference evidence="4 5" key="1">
    <citation type="journal article" date="2023" name="Life. Sci Alliance">
        <title>Evolutionary insights into 3D genome organization and epigenetic landscape of Vigna mungo.</title>
        <authorList>
            <person name="Junaid A."/>
            <person name="Singh B."/>
            <person name="Bhatia S."/>
        </authorList>
    </citation>
    <scope>NUCLEOTIDE SEQUENCE [LARGE SCALE GENOMIC DNA]</scope>
    <source>
        <strain evidence="4">Urdbean</strain>
    </source>
</reference>
<dbReference type="Gene3D" id="3.20.90.10">
    <property type="entry name" value="Tubby Protein, Chain A"/>
    <property type="match status" value="1"/>
</dbReference>
<dbReference type="PANTHER" id="PTHR16517">
    <property type="entry name" value="TUBBY-RELATED"/>
    <property type="match status" value="1"/>
</dbReference>
<name>A0AAQ3MUQ1_VIGMU</name>
<feature type="domain" description="Tubby C-terminal" evidence="3">
    <location>
        <begin position="173"/>
        <end position="431"/>
    </location>
</feature>
<dbReference type="PROSITE" id="PS01201">
    <property type="entry name" value="TUB_2"/>
    <property type="match status" value="1"/>
</dbReference>
<evidence type="ECO:0000256" key="1">
    <source>
        <dbReference type="ARBA" id="ARBA00007129"/>
    </source>
</evidence>
<dbReference type="Pfam" id="PF00646">
    <property type="entry name" value="F-box"/>
    <property type="match status" value="1"/>
</dbReference>
<evidence type="ECO:0000313" key="4">
    <source>
        <dbReference type="EMBL" id="WVY97004.1"/>
    </source>
</evidence>
<dbReference type="InterPro" id="IPR001810">
    <property type="entry name" value="F-box_dom"/>
</dbReference>
<dbReference type="SUPFAM" id="SSF54518">
    <property type="entry name" value="Tubby C-terminal domain-like"/>
    <property type="match status" value="2"/>
</dbReference>
<evidence type="ECO:0008006" key="6">
    <source>
        <dbReference type="Google" id="ProtNLM"/>
    </source>
</evidence>
<organism evidence="4 5">
    <name type="scientific">Vigna mungo</name>
    <name type="common">Black gram</name>
    <name type="synonym">Phaseolus mungo</name>
    <dbReference type="NCBI Taxonomy" id="3915"/>
    <lineage>
        <taxon>Eukaryota</taxon>
        <taxon>Viridiplantae</taxon>
        <taxon>Streptophyta</taxon>
        <taxon>Embryophyta</taxon>
        <taxon>Tracheophyta</taxon>
        <taxon>Spermatophyta</taxon>
        <taxon>Magnoliopsida</taxon>
        <taxon>eudicotyledons</taxon>
        <taxon>Gunneridae</taxon>
        <taxon>Pentapetalae</taxon>
        <taxon>rosids</taxon>
        <taxon>fabids</taxon>
        <taxon>Fabales</taxon>
        <taxon>Fabaceae</taxon>
        <taxon>Papilionoideae</taxon>
        <taxon>50 kb inversion clade</taxon>
        <taxon>NPAAA clade</taxon>
        <taxon>indigoferoid/millettioid clade</taxon>
        <taxon>Phaseoleae</taxon>
        <taxon>Vigna</taxon>
    </lineage>
</organism>
<comment type="similarity">
    <text evidence="1">Belongs to the TUB family.</text>
</comment>
<dbReference type="EMBL" id="CP144692">
    <property type="protein sequence ID" value="WVY97004.1"/>
    <property type="molecule type" value="Genomic_DNA"/>
</dbReference>
<dbReference type="Pfam" id="PF01167">
    <property type="entry name" value="Tub"/>
    <property type="match status" value="1"/>
</dbReference>
<dbReference type="CDD" id="cd22153">
    <property type="entry name" value="F-box_AtTLP-like"/>
    <property type="match status" value="1"/>
</dbReference>